<dbReference type="Proteomes" id="UP001597451">
    <property type="component" value="Unassembled WGS sequence"/>
</dbReference>
<keyword evidence="1" id="KW-0472">Membrane</keyword>
<sequence length="130" mass="14863">MVRWLIRRVAWLIALFSWLIDMLAWLIAPLPWLIATPTRLIATLPWLIKTPTQSIALLSWLIEPPAQSSTHPNSNLTSSPSPIKKASTKGRDFFFISPNRAAFHGRICLLRWQFAPNGHRLVQPPLNLHQ</sequence>
<keyword evidence="1" id="KW-0812">Transmembrane</keyword>
<evidence type="ECO:0000256" key="1">
    <source>
        <dbReference type="SAM" id="Phobius"/>
    </source>
</evidence>
<keyword evidence="1" id="KW-1133">Transmembrane helix</keyword>
<feature type="transmembrane region" description="Helical" evidence="1">
    <location>
        <begin position="12"/>
        <end position="34"/>
    </location>
</feature>
<organism evidence="2 3">
    <name type="scientific">Oceanobacillus kapialis</name>
    <dbReference type="NCBI Taxonomy" id="481353"/>
    <lineage>
        <taxon>Bacteria</taxon>
        <taxon>Bacillati</taxon>
        <taxon>Bacillota</taxon>
        <taxon>Bacilli</taxon>
        <taxon>Bacillales</taxon>
        <taxon>Bacillaceae</taxon>
        <taxon>Oceanobacillus</taxon>
    </lineage>
</organism>
<comment type="caution">
    <text evidence="2">The sequence shown here is derived from an EMBL/GenBank/DDBJ whole genome shotgun (WGS) entry which is preliminary data.</text>
</comment>
<keyword evidence="3" id="KW-1185">Reference proteome</keyword>
<dbReference type="EMBL" id="JBHUMX010000035">
    <property type="protein sequence ID" value="MFD2629316.1"/>
    <property type="molecule type" value="Genomic_DNA"/>
</dbReference>
<name>A0ABW5Q176_9BACI</name>
<evidence type="ECO:0000313" key="3">
    <source>
        <dbReference type="Proteomes" id="UP001597451"/>
    </source>
</evidence>
<gene>
    <name evidence="2" type="ORF">ACFSUN_11060</name>
</gene>
<reference evidence="3" key="1">
    <citation type="journal article" date="2019" name="Int. J. Syst. Evol. Microbiol.">
        <title>The Global Catalogue of Microorganisms (GCM) 10K type strain sequencing project: providing services to taxonomists for standard genome sequencing and annotation.</title>
        <authorList>
            <consortium name="The Broad Institute Genomics Platform"/>
            <consortium name="The Broad Institute Genome Sequencing Center for Infectious Disease"/>
            <person name="Wu L."/>
            <person name="Ma J."/>
        </authorList>
    </citation>
    <scope>NUCLEOTIDE SEQUENCE [LARGE SCALE GENOMIC DNA]</scope>
    <source>
        <strain evidence="3">TISTR 1858</strain>
    </source>
</reference>
<dbReference type="RefSeq" id="WP_379562099.1">
    <property type="nucleotide sequence ID" value="NZ_JBHUMX010000035.1"/>
</dbReference>
<accession>A0ABW5Q176</accession>
<proteinExistence type="predicted"/>
<evidence type="ECO:0000313" key="2">
    <source>
        <dbReference type="EMBL" id="MFD2629316.1"/>
    </source>
</evidence>
<protein>
    <submittedName>
        <fullName evidence="2">Uncharacterized protein</fullName>
    </submittedName>
</protein>